<comment type="caution">
    <text evidence="2">The sequence shown here is derived from an EMBL/GenBank/DDBJ whole genome shotgun (WGS) entry which is preliminary data.</text>
</comment>
<proteinExistence type="predicted"/>
<name>A0ABT2RQ04_9FIRM</name>
<sequence length="172" mass="20082">MTKIIGSIMIIAAASLLGWKKAADVDRTYEELQYIQRLLYLLQSEVSYSRAFLAEAFFNLSHNAREPYQAWMRQLSYCMESRSEGEFEAIWNRTISQYLQGSYLPEREIEHLRELGKYLGNADIRTQVRHIELLEEQIGIAMKEMQEELRTKKKLYYCLGVTGGIFLAIILI</sequence>
<dbReference type="InterPro" id="IPR014198">
    <property type="entry name" value="Spore_III_AB"/>
</dbReference>
<evidence type="ECO:0000313" key="3">
    <source>
        <dbReference type="Proteomes" id="UP001652431"/>
    </source>
</evidence>
<reference evidence="2 3" key="1">
    <citation type="journal article" date="2021" name="ISME Commun">
        <title>Automated analysis of genomic sequences facilitates high-throughput and comprehensive description of bacteria.</title>
        <authorList>
            <person name="Hitch T.C.A."/>
        </authorList>
    </citation>
    <scope>NUCLEOTIDE SEQUENCE [LARGE SCALE GENOMIC DNA]</scope>
    <source>
        <strain evidence="2 3">Sanger_03</strain>
    </source>
</reference>
<feature type="transmembrane region" description="Helical" evidence="1">
    <location>
        <begin position="155"/>
        <end position="171"/>
    </location>
</feature>
<keyword evidence="3" id="KW-1185">Reference proteome</keyword>
<evidence type="ECO:0000313" key="2">
    <source>
        <dbReference type="EMBL" id="MCU6687494.1"/>
    </source>
</evidence>
<gene>
    <name evidence="2" type="ORF">OCV99_13290</name>
</gene>
<keyword evidence="1" id="KW-1133">Transmembrane helix</keyword>
<dbReference type="PIRSF" id="PIRSF021435">
    <property type="entry name" value="SpoIIIAB"/>
    <property type="match status" value="1"/>
</dbReference>
<keyword evidence="1" id="KW-0812">Transmembrane</keyword>
<dbReference type="RefSeq" id="WP_158371215.1">
    <property type="nucleotide sequence ID" value="NZ_JAOQJU010000020.1"/>
</dbReference>
<dbReference type="Proteomes" id="UP001652431">
    <property type="component" value="Unassembled WGS sequence"/>
</dbReference>
<keyword evidence="1" id="KW-0472">Membrane</keyword>
<evidence type="ECO:0000256" key="1">
    <source>
        <dbReference type="SAM" id="Phobius"/>
    </source>
</evidence>
<protein>
    <submittedName>
        <fullName evidence="2">Stage III sporulation protein AB</fullName>
    </submittedName>
</protein>
<accession>A0ABT2RQ04</accession>
<dbReference type="Pfam" id="PF09548">
    <property type="entry name" value="Spore_III_AB"/>
    <property type="match status" value="1"/>
</dbReference>
<organism evidence="2 3">
    <name type="scientific">Dorea acetigenes</name>
    <dbReference type="NCBI Taxonomy" id="2981787"/>
    <lineage>
        <taxon>Bacteria</taxon>
        <taxon>Bacillati</taxon>
        <taxon>Bacillota</taxon>
        <taxon>Clostridia</taxon>
        <taxon>Lachnospirales</taxon>
        <taxon>Lachnospiraceae</taxon>
        <taxon>Dorea</taxon>
    </lineage>
</organism>
<dbReference type="EMBL" id="JAOQJU010000020">
    <property type="protein sequence ID" value="MCU6687494.1"/>
    <property type="molecule type" value="Genomic_DNA"/>
</dbReference>